<dbReference type="Proteomes" id="UP000215335">
    <property type="component" value="Unassembled WGS sequence"/>
</dbReference>
<name>A0A232EJF3_9HYME</name>
<reference evidence="2 3" key="1">
    <citation type="journal article" date="2017" name="Curr. Biol.">
        <title>The Evolution of Venom by Co-option of Single-Copy Genes.</title>
        <authorList>
            <person name="Martinson E.O."/>
            <person name="Mrinalini"/>
            <person name="Kelkar Y.D."/>
            <person name="Chang C.H."/>
            <person name="Werren J.H."/>
        </authorList>
    </citation>
    <scope>NUCLEOTIDE SEQUENCE [LARGE SCALE GENOMIC DNA]</scope>
    <source>
        <strain evidence="2 3">Alberta</strain>
        <tissue evidence="2">Whole body</tissue>
    </source>
</reference>
<comment type="caution">
    <text evidence="2">The sequence shown here is derived from an EMBL/GenBank/DDBJ whole genome shotgun (WGS) entry which is preliminary data.</text>
</comment>
<evidence type="ECO:0000313" key="2">
    <source>
        <dbReference type="EMBL" id="OXU18497.1"/>
    </source>
</evidence>
<proteinExistence type="predicted"/>
<evidence type="ECO:0000313" key="3">
    <source>
        <dbReference type="Proteomes" id="UP000215335"/>
    </source>
</evidence>
<accession>A0A232EJF3</accession>
<evidence type="ECO:0000256" key="1">
    <source>
        <dbReference type="SAM" id="MobiDB-lite"/>
    </source>
</evidence>
<dbReference type="AlphaFoldDB" id="A0A232EJF3"/>
<organism evidence="2 3">
    <name type="scientific">Trichomalopsis sarcophagae</name>
    <dbReference type="NCBI Taxonomy" id="543379"/>
    <lineage>
        <taxon>Eukaryota</taxon>
        <taxon>Metazoa</taxon>
        <taxon>Ecdysozoa</taxon>
        <taxon>Arthropoda</taxon>
        <taxon>Hexapoda</taxon>
        <taxon>Insecta</taxon>
        <taxon>Pterygota</taxon>
        <taxon>Neoptera</taxon>
        <taxon>Endopterygota</taxon>
        <taxon>Hymenoptera</taxon>
        <taxon>Apocrita</taxon>
        <taxon>Proctotrupomorpha</taxon>
        <taxon>Chalcidoidea</taxon>
        <taxon>Pteromalidae</taxon>
        <taxon>Pteromalinae</taxon>
        <taxon>Trichomalopsis</taxon>
    </lineage>
</organism>
<feature type="compositionally biased region" description="Polar residues" evidence="1">
    <location>
        <begin position="45"/>
        <end position="56"/>
    </location>
</feature>
<gene>
    <name evidence="2" type="ORF">TSAR_005669</name>
</gene>
<sequence>MQFSSTSHGLEHWLHSALARRPRAPLYARSHVIRVLQPRDPPDNYGTTAPLRTTNS</sequence>
<protein>
    <submittedName>
        <fullName evidence="2">Uncharacterized protein</fullName>
    </submittedName>
</protein>
<feature type="region of interest" description="Disordered" evidence="1">
    <location>
        <begin position="37"/>
        <end position="56"/>
    </location>
</feature>
<dbReference type="EMBL" id="NNAY01004010">
    <property type="protein sequence ID" value="OXU18497.1"/>
    <property type="molecule type" value="Genomic_DNA"/>
</dbReference>
<keyword evidence="3" id="KW-1185">Reference proteome</keyword>